<dbReference type="SUPFAM" id="SSF53822">
    <property type="entry name" value="Periplasmic binding protein-like I"/>
    <property type="match status" value="1"/>
</dbReference>
<dbReference type="SMART" id="SM00354">
    <property type="entry name" value="HTH_LACI"/>
    <property type="match status" value="1"/>
</dbReference>
<dbReference type="SUPFAM" id="SSF47413">
    <property type="entry name" value="lambda repressor-like DNA-binding domains"/>
    <property type="match status" value="1"/>
</dbReference>
<dbReference type="CDD" id="cd06267">
    <property type="entry name" value="PBP1_LacI_sugar_binding-like"/>
    <property type="match status" value="1"/>
</dbReference>
<reference evidence="5 6" key="1">
    <citation type="journal article" date="2019" name="Nat. Med.">
        <title>A library of human gut bacterial isolates paired with longitudinal multiomics data enables mechanistic microbiome research.</title>
        <authorList>
            <person name="Poyet M."/>
            <person name="Groussin M."/>
            <person name="Gibbons S.M."/>
            <person name="Avila-Pacheco J."/>
            <person name="Jiang X."/>
            <person name="Kearney S.M."/>
            <person name="Perrotta A.R."/>
            <person name="Berdy B."/>
            <person name="Zhao S."/>
            <person name="Lieberman T.D."/>
            <person name="Swanson P.K."/>
            <person name="Smith M."/>
            <person name="Roesemann S."/>
            <person name="Alexander J.E."/>
            <person name="Rich S.A."/>
            <person name="Livny J."/>
            <person name="Vlamakis H."/>
            <person name="Clish C."/>
            <person name="Bullock K."/>
            <person name="Deik A."/>
            <person name="Scott J."/>
            <person name="Pierce K.A."/>
            <person name="Xavier R.J."/>
            <person name="Alm E.J."/>
        </authorList>
    </citation>
    <scope>NUCLEOTIDE SEQUENCE [LARGE SCALE GENOMIC DNA]</scope>
    <source>
        <strain evidence="5 6">BIOML-A1</strain>
    </source>
</reference>
<keyword evidence="2 5" id="KW-0238">DNA-binding</keyword>
<name>A0A844KBK4_9FIRM</name>
<protein>
    <submittedName>
        <fullName evidence="5">LacI family DNA-binding transcriptional regulator</fullName>
    </submittedName>
</protein>
<organism evidence="5 6">
    <name type="scientific">Mediterraneibacter faecis</name>
    <dbReference type="NCBI Taxonomy" id="592978"/>
    <lineage>
        <taxon>Bacteria</taxon>
        <taxon>Bacillati</taxon>
        <taxon>Bacillota</taxon>
        <taxon>Clostridia</taxon>
        <taxon>Lachnospirales</taxon>
        <taxon>Lachnospiraceae</taxon>
        <taxon>Mediterraneibacter</taxon>
    </lineage>
</organism>
<dbReference type="InterPro" id="IPR028082">
    <property type="entry name" value="Peripla_BP_I"/>
</dbReference>
<keyword evidence="1" id="KW-0805">Transcription regulation</keyword>
<dbReference type="Proteomes" id="UP000448177">
    <property type="component" value="Unassembled WGS sequence"/>
</dbReference>
<dbReference type="Gene3D" id="3.40.50.2300">
    <property type="match status" value="2"/>
</dbReference>
<evidence type="ECO:0000256" key="1">
    <source>
        <dbReference type="ARBA" id="ARBA00023015"/>
    </source>
</evidence>
<keyword evidence="6" id="KW-1185">Reference proteome</keyword>
<dbReference type="GO" id="GO:0003700">
    <property type="term" value="F:DNA-binding transcription factor activity"/>
    <property type="evidence" value="ECO:0007669"/>
    <property type="project" value="TreeGrafter"/>
</dbReference>
<dbReference type="Gene3D" id="1.10.260.40">
    <property type="entry name" value="lambda repressor-like DNA-binding domains"/>
    <property type="match status" value="1"/>
</dbReference>
<sequence>MTILKLILLQSRKNEASHMKIKMVDIARHLGVSKATVSLAVNGKPGVNEETRRMVLECLEEMKKNNGVIPVKENIVTVSGHPVNQMIKIVIVNHSKGAACNSETDLWSDVLATFDSEARRLGYLYGVTYLNDDIAQTEAVITECNMDFVAGVLLFGTELKEEDQNLLERIKKPLVLYDCELPDSRYSSVCADNRQMLKSAVDYLYKEGASDIYYFCTGKDNYNYRVRKEAFLNTKSNEDTASAKYILDLGDEIPKITETLLEWLRKNPLPQGILFENQQISIGALTALRKYGVNIPQEVKVVGFGMIPDYIYQDLKLVQMRISEIEGVLLTMDLLDKKIRQYSMSKVKIYTEAEMIIS</sequence>
<dbReference type="EMBL" id="WNAF01000001">
    <property type="protein sequence ID" value="MTR75371.1"/>
    <property type="molecule type" value="Genomic_DNA"/>
</dbReference>
<comment type="caution">
    <text evidence="5">The sequence shown here is derived from an EMBL/GenBank/DDBJ whole genome shotgun (WGS) entry which is preliminary data.</text>
</comment>
<evidence type="ECO:0000313" key="6">
    <source>
        <dbReference type="Proteomes" id="UP000448177"/>
    </source>
</evidence>
<dbReference type="GO" id="GO:0000976">
    <property type="term" value="F:transcription cis-regulatory region binding"/>
    <property type="evidence" value="ECO:0007669"/>
    <property type="project" value="TreeGrafter"/>
</dbReference>
<dbReference type="CDD" id="cd01392">
    <property type="entry name" value="HTH_LacI"/>
    <property type="match status" value="1"/>
</dbReference>
<dbReference type="Pfam" id="PF00356">
    <property type="entry name" value="LacI"/>
    <property type="match status" value="1"/>
</dbReference>
<dbReference type="Pfam" id="PF13377">
    <property type="entry name" value="Peripla_BP_3"/>
    <property type="match status" value="1"/>
</dbReference>
<evidence type="ECO:0000256" key="2">
    <source>
        <dbReference type="ARBA" id="ARBA00023125"/>
    </source>
</evidence>
<accession>A0A844KBK4</accession>
<gene>
    <name evidence="5" type="ORF">GMD21_01455</name>
</gene>
<dbReference type="AlphaFoldDB" id="A0A844KBK4"/>
<feature type="domain" description="HTH lacI-type" evidence="4">
    <location>
        <begin position="21"/>
        <end position="62"/>
    </location>
</feature>
<dbReference type="PANTHER" id="PTHR30146">
    <property type="entry name" value="LACI-RELATED TRANSCRIPTIONAL REPRESSOR"/>
    <property type="match status" value="1"/>
</dbReference>
<evidence type="ECO:0000259" key="4">
    <source>
        <dbReference type="PROSITE" id="PS50932"/>
    </source>
</evidence>
<dbReference type="PROSITE" id="PS50932">
    <property type="entry name" value="HTH_LACI_2"/>
    <property type="match status" value="1"/>
</dbReference>
<keyword evidence="3" id="KW-0804">Transcription</keyword>
<dbReference type="InterPro" id="IPR000843">
    <property type="entry name" value="HTH_LacI"/>
</dbReference>
<evidence type="ECO:0000256" key="3">
    <source>
        <dbReference type="ARBA" id="ARBA00023163"/>
    </source>
</evidence>
<proteinExistence type="predicted"/>
<dbReference type="InterPro" id="IPR046335">
    <property type="entry name" value="LacI/GalR-like_sensor"/>
</dbReference>
<dbReference type="PANTHER" id="PTHR30146:SF150">
    <property type="entry name" value="ARABINOSE METABOLISM TRANSCRIPTIONAL REPRESSOR"/>
    <property type="match status" value="1"/>
</dbReference>
<dbReference type="InterPro" id="IPR010982">
    <property type="entry name" value="Lambda_DNA-bd_dom_sf"/>
</dbReference>
<evidence type="ECO:0000313" key="5">
    <source>
        <dbReference type="EMBL" id="MTR75371.1"/>
    </source>
</evidence>